<gene>
    <name evidence="2" type="ORF">EJ06DRAFT_345359</name>
</gene>
<accession>A0A6G1I2R6</accession>
<feature type="region of interest" description="Disordered" evidence="1">
    <location>
        <begin position="108"/>
        <end position="204"/>
    </location>
</feature>
<sequence>MPRHSVIAKNPWPAYSQHAGDNLKPAEKDRLRMAAIHQAFATSVTDSDDDRVKPAKWAKSAQTVKPAAVASEVCDTIHESTVHRSNIHQMAGHQGAFTAVDIDIKTAGPSTSSAINHTPPLSPTPSVASTSTGSSTPTVRTPTYNTNTYYHKTSGQATPRNTKTSDNYNRGQDSPYPSTPSTHHSRQNRSSRNSNMPNIPANHWRQGAGYIPPVDDYPPHPLAMGSGYMPNIPAGQGGYHPAGPTMPPYGLPHIGNANYPPVNAGFGFPAPVYGPPGPMYGPPGPVFGPPPVIVNGPMYGPPVGPVGPMGPFGMPFPPEGDHGHRVKGGLRSGVGLLFSGKTCQIHVIKGRNVEEIVHGVTFNFEVHKADATMKVRTLMEQLGAIGPGWAITQVFEMGEGEWQKGGTMQWEEEAKTAQSLEMLGWEGAGVERDLEPIWVVLHRVF</sequence>
<name>A0A6G1I2R6_9PEZI</name>
<proteinExistence type="predicted"/>
<dbReference type="Proteomes" id="UP000799640">
    <property type="component" value="Unassembled WGS sequence"/>
</dbReference>
<feature type="compositionally biased region" description="Polar residues" evidence="1">
    <location>
        <begin position="124"/>
        <end position="172"/>
    </location>
</feature>
<reference evidence="2" key="1">
    <citation type="journal article" date="2020" name="Stud. Mycol.">
        <title>101 Dothideomycetes genomes: a test case for predicting lifestyles and emergence of pathogens.</title>
        <authorList>
            <person name="Haridas S."/>
            <person name="Albert R."/>
            <person name="Binder M."/>
            <person name="Bloem J."/>
            <person name="Labutti K."/>
            <person name="Salamov A."/>
            <person name="Andreopoulos B."/>
            <person name="Baker S."/>
            <person name="Barry K."/>
            <person name="Bills G."/>
            <person name="Bluhm B."/>
            <person name="Cannon C."/>
            <person name="Castanera R."/>
            <person name="Culley D."/>
            <person name="Daum C."/>
            <person name="Ezra D."/>
            <person name="Gonzalez J."/>
            <person name="Henrissat B."/>
            <person name="Kuo A."/>
            <person name="Liang C."/>
            <person name="Lipzen A."/>
            <person name="Lutzoni F."/>
            <person name="Magnuson J."/>
            <person name="Mondo S."/>
            <person name="Nolan M."/>
            <person name="Ohm R."/>
            <person name="Pangilinan J."/>
            <person name="Park H.-J."/>
            <person name="Ramirez L."/>
            <person name="Alfaro M."/>
            <person name="Sun H."/>
            <person name="Tritt A."/>
            <person name="Yoshinaga Y."/>
            <person name="Zwiers L.-H."/>
            <person name="Turgeon B."/>
            <person name="Goodwin S."/>
            <person name="Spatafora J."/>
            <person name="Crous P."/>
            <person name="Grigoriev I."/>
        </authorList>
    </citation>
    <scope>NUCLEOTIDE SEQUENCE</scope>
    <source>
        <strain evidence="2">CBS 262.69</strain>
    </source>
</reference>
<keyword evidence="3" id="KW-1185">Reference proteome</keyword>
<evidence type="ECO:0000256" key="1">
    <source>
        <dbReference type="SAM" id="MobiDB-lite"/>
    </source>
</evidence>
<evidence type="ECO:0000313" key="2">
    <source>
        <dbReference type="EMBL" id="KAF2402552.1"/>
    </source>
</evidence>
<evidence type="ECO:0000313" key="3">
    <source>
        <dbReference type="Proteomes" id="UP000799640"/>
    </source>
</evidence>
<protein>
    <submittedName>
        <fullName evidence="2">Uncharacterized protein</fullName>
    </submittedName>
</protein>
<dbReference type="AlphaFoldDB" id="A0A6G1I2R6"/>
<dbReference type="EMBL" id="ML996691">
    <property type="protein sequence ID" value="KAF2402552.1"/>
    <property type="molecule type" value="Genomic_DNA"/>
</dbReference>
<organism evidence="2 3">
    <name type="scientific">Trichodelitschia bisporula</name>
    <dbReference type="NCBI Taxonomy" id="703511"/>
    <lineage>
        <taxon>Eukaryota</taxon>
        <taxon>Fungi</taxon>
        <taxon>Dikarya</taxon>
        <taxon>Ascomycota</taxon>
        <taxon>Pezizomycotina</taxon>
        <taxon>Dothideomycetes</taxon>
        <taxon>Dothideomycetes incertae sedis</taxon>
        <taxon>Phaeotrichales</taxon>
        <taxon>Phaeotrichaceae</taxon>
        <taxon>Trichodelitschia</taxon>
    </lineage>
</organism>
<dbReference type="OrthoDB" id="10057496at2759"/>